<dbReference type="InterPro" id="IPR000182">
    <property type="entry name" value="GNAT_dom"/>
</dbReference>
<dbReference type="SUPFAM" id="SSF55729">
    <property type="entry name" value="Acyl-CoA N-acyltransferases (Nat)"/>
    <property type="match status" value="1"/>
</dbReference>
<keyword evidence="3" id="KW-1185">Reference proteome</keyword>
<organism evidence="2 3">
    <name type="scientific">Ideonella lacteola</name>
    <dbReference type="NCBI Taxonomy" id="2984193"/>
    <lineage>
        <taxon>Bacteria</taxon>
        <taxon>Pseudomonadati</taxon>
        <taxon>Pseudomonadota</taxon>
        <taxon>Betaproteobacteria</taxon>
        <taxon>Burkholderiales</taxon>
        <taxon>Sphaerotilaceae</taxon>
        <taxon>Ideonella</taxon>
    </lineage>
</organism>
<protein>
    <submittedName>
        <fullName evidence="2">GNAT family N-acetyltransferase</fullName>
    </submittedName>
</protein>
<comment type="caution">
    <text evidence="2">The sequence shown here is derived from an EMBL/GenBank/DDBJ whole genome shotgun (WGS) entry which is preliminary data.</text>
</comment>
<dbReference type="Gene3D" id="3.40.630.30">
    <property type="match status" value="1"/>
</dbReference>
<accession>A0ABU9BYY0</accession>
<dbReference type="InterPro" id="IPR016181">
    <property type="entry name" value="Acyl_CoA_acyltransferase"/>
</dbReference>
<gene>
    <name evidence="2" type="ORF">AACH06_30000</name>
</gene>
<proteinExistence type="predicted"/>
<evidence type="ECO:0000313" key="2">
    <source>
        <dbReference type="EMBL" id="MEK8035071.1"/>
    </source>
</evidence>
<sequence length="164" mass="19145">MKVTLRPAEQADFDFCFHAKRDAIRPHIASRWGWDEDFQLRFHRQRWSEKPWFIIVAEAQAVGTVSIQWSDTHLQFGEFYLLGAFQRRGIGTRVLQSVLQEADAKRLPAKLEYLKWNPVGSLYKRHGFIVIEETEIHYLLVRQPVSPNPSVKGTGLRPAPYVER</sequence>
<evidence type="ECO:0000313" key="3">
    <source>
        <dbReference type="Proteomes" id="UP001371218"/>
    </source>
</evidence>
<dbReference type="EMBL" id="JBBUTG010000067">
    <property type="protein sequence ID" value="MEK8035071.1"/>
    <property type="molecule type" value="Genomic_DNA"/>
</dbReference>
<dbReference type="Proteomes" id="UP001371218">
    <property type="component" value="Unassembled WGS sequence"/>
</dbReference>
<dbReference type="Pfam" id="PF13508">
    <property type="entry name" value="Acetyltransf_7"/>
    <property type="match status" value="1"/>
</dbReference>
<dbReference type="CDD" id="cd04301">
    <property type="entry name" value="NAT_SF"/>
    <property type="match status" value="1"/>
</dbReference>
<reference evidence="2 3" key="1">
    <citation type="submission" date="2024-04" db="EMBL/GenBank/DDBJ databases">
        <title>Novel species of the genus Ideonella isolated from streams.</title>
        <authorList>
            <person name="Lu H."/>
        </authorList>
    </citation>
    <scope>NUCLEOTIDE SEQUENCE [LARGE SCALE GENOMIC DNA]</scope>
    <source>
        <strain evidence="2 3">DXS29W</strain>
    </source>
</reference>
<feature type="domain" description="N-acetyltransferase" evidence="1">
    <location>
        <begin position="3"/>
        <end position="146"/>
    </location>
</feature>
<name>A0ABU9BYY0_9BURK</name>
<evidence type="ECO:0000259" key="1">
    <source>
        <dbReference type="PROSITE" id="PS51186"/>
    </source>
</evidence>
<dbReference type="RefSeq" id="WP_341429505.1">
    <property type="nucleotide sequence ID" value="NZ_JBBUTG010000067.1"/>
</dbReference>
<dbReference type="PROSITE" id="PS51186">
    <property type="entry name" value="GNAT"/>
    <property type="match status" value="1"/>
</dbReference>